<evidence type="ECO:0000256" key="12">
    <source>
        <dbReference type="ARBA" id="ARBA00023211"/>
    </source>
</evidence>
<keyword evidence="6 15" id="KW-0479">Metal-binding</keyword>
<dbReference type="Gene3D" id="1.10.287.610">
    <property type="entry name" value="Helix hairpin bin"/>
    <property type="match status" value="1"/>
</dbReference>
<evidence type="ECO:0000256" key="13">
    <source>
        <dbReference type="ARBA" id="ARBA00034005"/>
    </source>
</evidence>
<dbReference type="InterPro" id="IPR012340">
    <property type="entry name" value="NA-bd_OB-fold"/>
</dbReference>
<dbReference type="InterPro" id="IPR001679">
    <property type="entry name" value="DNA_ligase"/>
</dbReference>
<feature type="active site" description="N6-AMP-lysine intermediate" evidence="15">
    <location>
        <position position="115"/>
    </location>
</feature>
<feature type="binding site" evidence="15">
    <location>
        <position position="311"/>
    </location>
    <ligand>
        <name>NAD(+)</name>
        <dbReference type="ChEBI" id="CHEBI:57540"/>
    </ligand>
</feature>
<reference evidence="18 19" key="1">
    <citation type="submission" date="2017-02" db="EMBL/GenBank/DDBJ databases">
        <title>The complete genomic sequence of a novel cold adapted crude oil-degrading bacterium Planococcus qaidamina Y42.</title>
        <authorList>
            <person name="Yang R."/>
        </authorList>
    </citation>
    <scope>NUCLEOTIDE SEQUENCE [LARGE SCALE GENOMIC DNA]</scope>
    <source>
        <strain evidence="18 19">Y42</strain>
    </source>
</reference>
<dbReference type="Gene3D" id="3.30.470.30">
    <property type="entry name" value="DNA ligase/mRNA capping enzyme"/>
    <property type="match status" value="1"/>
</dbReference>
<dbReference type="GO" id="GO:0046872">
    <property type="term" value="F:metal ion binding"/>
    <property type="evidence" value="ECO:0007669"/>
    <property type="project" value="UniProtKB-KW"/>
</dbReference>
<dbReference type="SUPFAM" id="SSF56091">
    <property type="entry name" value="DNA ligase/mRNA capping enzyme, catalytic domain"/>
    <property type="match status" value="1"/>
</dbReference>
<evidence type="ECO:0000256" key="15">
    <source>
        <dbReference type="HAMAP-Rule" id="MF_01588"/>
    </source>
</evidence>
<dbReference type="Pfam" id="PF12826">
    <property type="entry name" value="HHH_2"/>
    <property type="match status" value="1"/>
</dbReference>
<dbReference type="SMART" id="SM00292">
    <property type="entry name" value="BRCT"/>
    <property type="match status" value="1"/>
</dbReference>
<dbReference type="CDD" id="cd17748">
    <property type="entry name" value="BRCT_DNA_ligase_like"/>
    <property type="match status" value="1"/>
</dbReference>
<evidence type="ECO:0000256" key="5">
    <source>
        <dbReference type="ARBA" id="ARBA00022705"/>
    </source>
</evidence>
<dbReference type="Gene3D" id="3.40.50.10190">
    <property type="entry name" value="BRCT domain"/>
    <property type="match status" value="1"/>
</dbReference>
<dbReference type="CDD" id="cd00114">
    <property type="entry name" value="LIGANc"/>
    <property type="match status" value="1"/>
</dbReference>
<keyword evidence="8 15" id="KW-0862">Zinc</keyword>
<dbReference type="GO" id="GO:0003677">
    <property type="term" value="F:DNA binding"/>
    <property type="evidence" value="ECO:0007669"/>
    <property type="project" value="InterPro"/>
</dbReference>
<keyword evidence="9 15" id="KW-0460">Magnesium</keyword>
<gene>
    <name evidence="15 18" type="primary">ligA</name>
    <name evidence="18" type="ORF">B0X71_04525</name>
</gene>
<dbReference type="SUPFAM" id="SSF52113">
    <property type="entry name" value="BRCT domain"/>
    <property type="match status" value="1"/>
</dbReference>
<dbReference type="InterPro" id="IPR033136">
    <property type="entry name" value="DNA_ligase_CS"/>
</dbReference>
<dbReference type="InterPro" id="IPR036420">
    <property type="entry name" value="BRCT_dom_sf"/>
</dbReference>
<comment type="catalytic activity">
    <reaction evidence="13 15 16">
        <text>NAD(+) + (deoxyribonucleotide)n-3'-hydroxyl + 5'-phospho-(deoxyribonucleotide)m = (deoxyribonucleotide)n+m + AMP + beta-nicotinamide D-nucleotide.</text>
        <dbReference type="EC" id="6.5.1.2"/>
    </reaction>
</comment>
<dbReference type="FunFam" id="3.30.470.30:FF:000001">
    <property type="entry name" value="DNA ligase"/>
    <property type="match status" value="1"/>
</dbReference>
<dbReference type="InterPro" id="IPR004149">
    <property type="entry name" value="Znf_DNAligase_C4"/>
</dbReference>
<dbReference type="Proteomes" id="UP000188184">
    <property type="component" value="Chromosome"/>
</dbReference>
<evidence type="ECO:0000256" key="14">
    <source>
        <dbReference type="ARBA" id="ARBA00060881"/>
    </source>
</evidence>
<dbReference type="SUPFAM" id="SSF50249">
    <property type="entry name" value="Nucleic acid-binding proteins"/>
    <property type="match status" value="1"/>
</dbReference>
<evidence type="ECO:0000256" key="3">
    <source>
        <dbReference type="ARBA" id="ARBA00013308"/>
    </source>
</evidence>
<dbReference type="SMART" id="SM00532">
    <property type="entry name" value="LIGANc"/>
    <property type="match status" value="1"/>
</dbReference>
<dbReference type="HAMAP" id="MF_01588">
    <property type="entry name" value="DNA_ligase_A"/>
    <property type="match status" value="1"/>
</dbReference>
<evidence type="ECO:0000256" key="11">
    <source>
        <dbReference type="ARBA" id="ARBA00023204"/>
    </source>
</evidence>
<dbReference type="FunFam" id="1.10.150.20:FF:000006">
    <property type="entry name" value="DNA ligase"/>
    <property type="match status" value="1"/>
</dbReference>
<feature type="binding site" evidence="15">
    <location>
        <position position="287"/>
    </location>
    <ligand>
        <name>NAD(+)</name>
        <dbReference type="ChEBI" id="CHEBI:57540"/>
    </ligand>
</feature>
<comment type="function">
    <text evidence="1 15">DNA ligase that catalyzes the formation of phosphodiester linkages between 5'-phosphoryl and 3'-hydroxyl groups in double-stranded DNA using NAD as a coenzyme and as the energy source for the reaction. It is essential for DNA replication and repair of damaged DNA.</text>
</comment>
<keyword evidence="4 15" id="KW-0436">Ligase</keyword>
<dbReference type="NCBIfam" id="TIGR00575">
    <property type="entry name" value="dnlj"/>
    <property type="match status" value="1"/>
</dbReference>
<feature type="binding site" evidence="15">
    <location>
        <position position="405"/>
    </location>
    <ligand>
        <name>Zn(2+)</name>
        <dbReference type="ChEBI" id="CHEBI:29105"/>
    </ligand>
</feature>
<organism evidence="18 19">
    <name type="scientific">Planococcus lenghuensis</name>
    <dbReference type="NCBI Taxonomy" id="2213202"/>
    <lineage>
        <taxon>Bacteria</taxon>
        <taxon>Bacillati</taxon>
        <taxon>Bacillota</taxon>
        <taxon>Bacilli</taxon>
        <taxon>Bacillales</taxon>
        <taxon>Caryophanaceae</taxon>
        <taxon>Planococcus</taxon>
    </lineage>
</organism>
<evidence type="ECO:0000256" key="2">
    <source>
        <dbReference type="ARBA" id="ARBA00012722"/>
    </source>
</evidence>
<feature type="binding site" evidence="15">
    <location>
        <position position="423"/>
    </location>
    <ligand>
        <name>Zn(2+)</name>
        <dbReference type="ChEBI" id="CHEBI:29105"/>
    </ligand>
</feature>
<dbReference type="Pfam" id="PF03119">
    <property type="entry name" value="DNA_ligase_ZBD"/>
    <property type="match status" value="1"/>
</dbReference>
<evidence type="ECO:0000256" key="1">
    <source>
        <dbReference type="ARBA" id="ARBA00004067"/>
    </source>
</evidence>
<dbReference type="InterPro" id="IPR013840">
    <property type="entry name" value="DNAligase_N"/>
</dbReference>
<feature type="binding site" evidence="15">
    <location>
        <position position="428"/>
    </location>
    <ligand>
        <name>Zn(2+)</name>
        <dbReference type="ChEBI" id="CHEBI:29105"/>
    </ligand>
</feature>
<proteinExistence type="inferred from homology"/>
<evidence type="ECO:0000256" key="4">
    <source>
        <dbReference type="ARBA" id="ARBA00022598"/>
    </source>
</evidence>
<dbReference type="NCBIfam" id="NF005932">
    <property type="entry name" value="PRK07956.1"/>
    <property type="match status" value="1"/>
</dbReference>
<comment type="similarity">
    <text evidence="14 15">Belongs to the NAD-dependent DNA ligase family. LigA subfamily.</text>
</comment>
<feature type="binding site" evidence="15">
    <location>
        <begin position="83"/>
        <end position="84"/>
    </location>
    <ligand>
        <name>NAD(+)</name>
        <dbReference type="ChEBI" id="CHEBI:57540"/>
    </ligand>
</feature>
<dbReference type="GO" id="GO:0005829">
    <property type="term" value="C:cytosol"/>
    <property type="evidence" value="ECO:0007669"/>
    <property type="project" value="TreeGrafter"/>
</dbReference>
<dbReference type="Pfam" id="PF00533">
    <property type="entry name" value="BRCT"/>
    <property type="match status" value="1"/>
</dbReference>
<dbReference type="InterPro" id="IPR004150">
    <property type="entry name" value="NAD_DNA_ligase_OB"/>
</dbReference>
<protein>
    <recommendedName>
        <fullName evidence="3 15">DNA ligase</fullName>
        <ecNumber evidence="2 15">6.5.1.2</ecNumber>
    </recommendedName>
    <alternativeName>
        <fullName evidence="15">Polydeoxyribonucleotide synthase [NAD(+)]</fullName>
    </alternativeName>
</protein>
<feature type="binding site" evidence="15">
    <location>
        <position position="408"/>
    </location>
    <ligand>
        <name>Zn(2+)</name>
        <dbReference type="ChEBI" id="CHEBI:29105"/>
    </ligand>
</feature>
<dbReference type="PANTHER" id="PTHR23389">
    <property type="entry name" value="CHROMOSOME TRANSMISSION FIDELITY FACTOR 18"/>
    <property type="match status" value="1"/>
</dbReference>
<feature type="binding site" evidence="15">
    <location>
        <position position="113"/>
    </location>
    <ligand>
        <name>NAD(+)</name>
        <dbReference type="ChEBI" id="CHEBI:57540"/>
    </ligand>
</feature>
<dbReference type="OrthoDB" id="9759736at2"/>
<dbReference type="PROSITE" id="PS01055">
    <property type="entry name" value="DNA_LIGASE_N1"/>
    <property type="match status" value="1"/>
</dbReference>
<dbReference type="InterPro" id="IPR013839">
    <property type="entry name" value="DNAligase_adenylation"/>
</dbReference>
<dbReference type="PROSITE" id="PS01056">
    <property type="entry name" value="DNA_LIGASE_N2"/>
    <property type="match status" value="1"/>
</dbReference>
<sequence>MDRLQAEQRVEQLNKQLREYGHAYYVLDRQAVPDAVYDQLLHELIDLETQYPDLVFPDSPTQRVGGEPLSGFSKVTHAYPMLSLSNVFGEEDLREFDRRVRSGASGEVEYVCELKIDGLAVSLLYEDGKFIRGATRGDGRVGEDISANLRTIRSVPLKLNETATIEVRGEAFMPKGSFHQLNEERESRGEELFANPRNAAAGSLRQLDPRIAASRNLSVFAYGAGGDGSNLPVAGHEETLRYMESLGFKVNLEREVCRSVEEVLAYIEKWTEQRNELAYEIDGIVIKVNSYEQQEELGFTSKSPRWATAYKFPAEEVVTKLLNIELSVGRTGAVTPTAILEPVRVAGTTVQRASLHNEDLIREKDVRIGDQVIIRKAGDIIPEVVAALTEQREGTEEPFVMPTECPACGSELVRIEGEVVLRCVNPKCPAQITEGLIHFVSRNAMNIEGLGEKVVEQLYREGLVKDVSDLYKLTQEDLLTLERMGEKSASNLIAAIDTSRSNSMERLLFGLGIRHVGEKAARLLSEEFGTIDRLMTASLDELTAVHEIGEKMADAVVTYFDNEDVQALVERLRDRNVNLAYTGKRVRLAEGETVFAGKTVVLTGKMTQLSRSEAKERIEALGGKISGSVSKKTDLVIAGEEAGSKLDKARDLGIDVWDEQRFLEELHD</sequence>
<feature type="binding site" evidence="15">
    <location>
        <begin position="34"/>
        <end position="38"/>
    </location>
    <ligand>
        <name>NAD(+)</name>
        <dbReference type="ChEBI" id="CHEBI:57540"/>
    </ligand>
</feature>
<evidence type="ECO:0000256" key="16">
    <source>
        <dbReference type="RuleBase" id="RU000618"/>
    </source>
</evidence>
<keyword evidence="7 15" id="KW-0227">DNA damage</keyword>
<dbReference type="InterPro" id="IPR010994">
    <property type="entry name" value="RuvA_2-like"/>
</dbReference>
<keyword evidence="12 15" id="KW-0464">Manganese</keyword>
<evidence type="ECO:0000256" key="10">
    <source>
        <dbReference type="ARBA" id="ARBA00023027"/>
    </source>
</evidence>
<accession>A0A1Q2KWE4</accession>
<dbReference type="InterPro" id="IPR001357">
    <property type="entry name" value="BRCT_dom"/>
</dbReference>
<dbReference type="InterPro" id="IPR041663">
    <property type="entry name" value="DisA/LigA_HHH"/>
</dbReference>
<dbReference type="EC" id="6.5.1.2" evidence="2 15"/>
<dbReference type="Pfam" id="PF01653">
    <property type="entry name" value="DNA_ligase_aden"/>
    <property type="match status" value="1"/>
</dbReference>
<evidence type="ECO:0000313" key="18">
    <source>
        <dbReference type="EMBL" id="AQQ52446.1"/>
    </source>
</evidence>
<dbReference type="Pfam" id="PF14520">
    <property type="entry name" value="HHH_5"/>
    <property type="match status" value="1"/>
</dbReference>
<keyword evidence="11 15" id="KW-0234">DNA repair</keyword>
<dbReference type="FunFam" id="2.40.50.140:FF:000012">
    <property type="entry name" value="DNA ligase"/>
    <property type="match status" value="1"/>
</dbReference>
<dbReference type="PANTHER" id="PTHR23389:SF9">
    <property type="entry name" value="DNA LIGASE"/>
    <property type="match status" value="1"/>
</dbReference>
<dbReference type="InterPro" id="IPR018239">
    <property type="entry name" value="DNA_ligase_AS"/>
</dbReference>
<dbReference type="GO" id="GO:0006281">
    <property type="term" value="P:DNA repair"/>
    <property type="evidence" value="ECO:0007669"/>
    <property type="project" value="UniProtKB-KW"/>
</dbReference>
<dbReference type="Pfam" id="PF03120">
    <property type="entry name" value="OB_DNA_ligase"/>
    <property type="match status" value="1"/>
</dbReference>
<keyword evidence="19" id="KW-1185">Reference proteome</keyword>
<dbReference type="Gene3D" id="6.20.10.30">
    <property type="match status" value="1"/>
</dbReference>
<dbReference type="GO" id="GO:0006260">
    <property type="term" value="P:DNA replication"/>
    <property type="evidence" value="ECO:0007669"/>
    <property type="project" value="UniProtKB-KW"/>
</dbReference>
<dbReference type="Gene3D" id="1.10.150.20">
    <property type="entry name" value="5' to 3' exonuclease, C-terminal subdomain"/>
    <property type="match status" value="2"/>
</dbReference>
<dbReference type="InterPro" id="IPR003583">
    <property type="entry name" value="Hlx-hairpin-Hlx_DNA-bd_motif"/>
</dbReference>
<evidence type="ECO:0000256" key="6">
    <source>
        <dbReference type="ARBA" id="ARBA00022723"/>
    </source>
</evidence>
<dbReference type="GO" id="GO:0003911">
    <property type="term" value="F:DNA ligase (NAD+) activity"/>
    <property type="evidence" value="ECO:0007669"/>
    <property type="project" value="UniProtKB-UniRule"/>
</dbReference>
<dbReference type="SMART" id="SM00278">
    <property type="entry name" value="HhH1"/>
    <property type="match status" value="3"/>
</dbReference>
<feature type="domain" description="BRCT" evidence="17">
    <location>
        <begin position="590"/>
        <end position="668"/>
    </location>
</feature>
<feature type="binding site" evidence="15">
    <location>
        <position position="136"/>
    </location>
    <ligand>
        <name>NAD(+)</name>
        <dbReference type="ChEBI" id="CHEBI:57540"/>
    </ligand>
</feature>
<evidence type="ECO:0000259" key="17">
    <source>
        <dbReference type="PROSITE" id="PS50172"/>
    </source>
</evidence>
<feature type="binding site" evidence="15">
    <location>
        <position position="170"/>
    </location>
    <ligand>
        <name>NAD(+)</name>
        <dbReference type="ChEBI" id="CHEBI:57540"/>
    </ligand>
</feature>
<keyword evidence="10 15" id="KW-0520">NAD</keyword>
<evidence type="ECO:0000256" key="8">
    <source>
        <dbReference type="ARBA" id="ARBA00022833"/>
    </source>
</evidence>
<dbReference type="PIRSF" id="PIRSF001604">
    <property type="entry name" value="LigA"/>
    <property type="match status" value="1"/>
</dbReference>
<dbReference type="EMBL" id="CP019640">
    <property type="protein sequence ID" value="AQQ52446.1"/>
    <property type="molecule type" value="Genomic_DNA"/>
</dbReference>
<name>A0A1Q2KWE4_9BACL</name>
<dbReference type="SUPFAM" id="SSF47781">
    <property type="entry name" value="RuvA domain 2-like"/>
    <property type="match status" value="1"/>
</dbReference>
<dbReference type="PROSITE" id="PS50172">
    <property type="entry name" value="BRCT"/>
    <property type="match status" value="1"/>
</dbReference>
<evidence type="ECO:0000256" key="9">
    <source>
        <dbReference type="ARBA" id="ARBA00022842"/>
    </source>
</evidence>
<comment type="cofactor">
    <cofactor evidence="15">
        <name>Mg(2+)</name>
        <dbReference type="ChEBI" id="CHEBI:18420"/>
    </cofactor>
    <cofactor evidence="15">
        <name>Mn(2+)</name>
        <dbReference type="ChEBI" id="CHEBI:29035"/>
    </cofactor>
</comment>
<dbReference type="KEGG" id="pmar:B0X71_04525"/>
<evidence type="ECO:0000256" key="7">
    <source>
        <dbReference type="ARBA" id="ARBA00022763"/>
    </source>
</evidence>
<keyword evidence="5 15" id="KW-0235">DNA replication</keyword>
<evidence type="ECO:0000313" key="19">
    <source>
        <dbReference type="Proteomes" id="UP000188184"/>
    </source>
</evidence>
<dbReference type="AlphaFoldDB" id="A0A1Q2KWE4"/>
<dbReference type="RefSeq" id="WP_077588330.1">
    <property type="nucleotide sequence ID" value="NZ_CP019640.1"/>
</dbReference>
<dbReference type="FunFam" id="1.10.150.20:FF:000007">
    <property type="entry name" value="DNA ligase"/>
    <property type="match status" value="1"/>
</dbReference>
<dbReference type="Gene3D" id="2.40.50.140">
    <property type="entry name" value="Nucleic acid-binding proteins"/>
    <property type="match status" value="1"/>
</dbReference>